<dbReference type="Gene3D" id="1.20.5.370">
    <property type="match status" value="1"/>
</dbReference>
<evidence type="ECO:0000256" key="1">
    <source>
        <dbReference type="SAM" id="Coils"/>
    </source>
</evidence>
<dbReference type="SUPFAM" id="SSF58022">
    <property type="entry name" value="XRCC4, C-terminal oligomerization domain"/>
    <property type="match status" value="1"/>
</dbReference>
<dbReference type="AlphaFoldDB" id="A0A367LRS9"/>
<keyword evidence="4" id="KW-1185">Reference proteome</keyword>
<dbReference type="OrthoDB" id="8064436at2759"/>
<sequence>MDSAPVLKVPRSDGAGCLLARASSTGTAPFDLRLVATEGQSPYVCDLRHGRVASLRAKNCPVSEQEWEQILGAVLHREQIDDIQADASVQAGVSASLTIRKQVKGITQRLGSITLRCDEGERIELFEWCTHSLDALYKANESTTSLAVKAEDQEAELVDLRAQLEALMQAKKEDEAALLLKFRDLLNEKKIKIREQQAIIASLPRPGYCPAESGPMKRKLESIKSEEDSEDDGGRGAPEAGTGRYDPGDTSDATASEAGDDDEEQVGSNSDIGDRRMGSSSPNKDGDRQAPSTKPAAQAPPPPRKLPFAANNKAQAPPPPEEETESDDEL</sequence>
<feature type="region of interest" description="Disordered" evidence="2">
    <location>
        <begin position="205"/>
        <end position="330"/>
    </location>
</feature>
<gene>
    <name evidence="3" type="ORF">L249_2362</name>
</gene>
<reference evidence="3 4" key="1">
    <citation type="journal article" date="2015" name="BMC Genomics">
        <title>Insights from the genome of Ophiocordyceps polyrhachis-furcata to pathogenicity and host specificity in insect fungi.</title>
        <authorList>
            <person name="Wichadakul D."/>
            <person name="Kobmoo N."/>
            <person name="Ingsriswang S."/>
            <person name="Tangphatsornruang S."/>
            <person name="Chantasingh D."/>
            <person name="Luangsa-ard J.J."/>
            <person name="Eurwilaichitr L."/>
        </authorList>
    </citation>
    <scope>NUCLEOTIDE SEQUENCE [LARGE SCALE GENOMIC DNA]</scope>
    <source>
        <strain evidence="3 4">BCC 54312</strain>
    </source>
</reference>
<dbReference type="InterPro" id="IPR014751">
    <property type="entry name" value="XRCC4-like_C"/>
</dbReference>
<dbReference type="PANTHER" id="PTHR42067">
    <property type="entry name" value="YALI0C15378P"/>
    <property type="match status" value="1"/>
</dbReference>
<feature type="compositionally biased region" description="Acidic residues" evidence="2">
    <location>
        <begin position="320"/>
        <end position="330"/>
    </location>
</feature>
<protein>
    <submittedName>
        <fullName evidence="3">Uncharacterized protein</fullName>
    </submittedName>
</protein>
<evidence type="ECO:0000313" key="3">
    <source>
        <dbReference type="EMBL" id="RCI17154.1"/>
    </source>
</evidence>
<proteinExistence type="predicted"/>
<name>A0A367LRS9_9HYPO</name>
<dbReference type="PANTHER" id="PTHR42067:SF1">
    <property type="entry name" value="MITOTIC APPARATUS PROTEIN P62"/>
    <property type="match status" value="1"/>
</dbReference>
<organism evidence="3 4">
    <name type="scientific">Ophiocordyceps polyrhachis-furcata BCC 54312</name>
    <dbReference type="NCBI Taxonomy" id="1330021"/>
    <lineage>
        <taxon>Eukaryota</taxon>
        <taxon>Fungi</taxon>
        <taxon>Dikarya</taxon>
        <taxon>Ascomycota</taxon>
        <taxon>Pezizomycotina</taxon>
        <taxon>Sordariomycetes</taxon>
        <taxon>Hypocreomycetidae</taxon>
        <taxon>Hypocreales</taxon>
        <taxon>Ophiocordycipitaceae</taxon>
        <taxon>Ophiocordyceps</taxon>
    </lineage>
</organism>
<feature type="coiled-coil region" evidence="1">
    <location>
        <begin position="150"/>
        <end position="177"/>
    </location>
</feature>
<evidence type="ECO:0000313" key="4">
    <source>
        <dbReference type="Proteomes" id="UP000253664"/>
    </source>
</evidence>
<dbReference type="STRING" id="1330021.A0A367LRS9"/>
<comment type="caution">
    <text evidence="3">The sequence shown here is derived from an EMBL/GenBank/DDBJ whole genome shotgun (WGS) entry which is preliminary data.</text>
</comment>
<evidence type="ECO:0000256" key="2">
    <source>
        <dbReference type="SAM" id="MobiDB-lite"/>
    </source>
</evidence>
<dbReference type="EMBL" id="LKCN02000001">
    <property type="protein sequence ID" value="RCI17154.1"/>
    <property type="molecule type" value="Genomic_DNA"/>
</dbReference>
<accession>A0A367LRS9</accession>
<dbReference type="Proteomes" id="UP000253664">
    <property type="component" value="Unassembled WGS sequence"/>
</dbReference>
<keyword evidence="1" id="KW-0175">Coiled coil</keyword>